<sequence>MNSNNFSNFNNDKSQKTTDQLLKILQNSNDINSYLTNNDSNISNISFHEYLTQLLDEKGLTKAQVITDSNIQKNYGYQIFDGSKTPSRDKVIALALAMQLNLDEANRLLHLSNNGILYPKIKRDSIIIFGLENNQKIIDLNITLDDLGEAPLG</sequence>
<dbReference type="InterPro" id="IPR010982">
    <property type="entry name" value="Lambda_DNA-bd_dom_sf"/>
</dbReference>
<dbReference type="RefSeq" id="WP_117969266.1">
    <property type="nucleotide sequence ID" value="NZ_CAUBDO010000001.1"/>
</dbReference>
<reference evidence="1 2" key="1">
    <citation type="submission" date="2018-08" db="EMBL/GenBank/DDBJ databases">
        <title>A genome reference for cultivated species of the human gut microbiota.</title>
        <authorList>
            <person name="Zou Y."/>
            <person name="Xue W."/>
            <person name="Luo G."/>
        </authorList>
    </citation>
    <scope>NUCLEOTIDE SEQUENCE [LARGE SCALE GENOMIC DNA]</scope>
    <source>
        <strain evidence="1 2">AM44-11BH</strain>
    </source>
</reference>
<evidence type="ECO:0000313" key="2">
    <source>
        <dbReference type="Proteomes" id="UP000284779"/>
    </source>
</evidence>
<accession>A0A413RD44</accession>
<dbReference type="CDD" id="cd00093">
    <property type="entry name" value="HTH_XRE"/>
    <property type="match status" value="1"/>
</dbReference>
<comment type="caution">
    <text evidence="1">The sequence shown here is derived from an EMBL/GenBank/DDBJ whole genome shotgun (WGS) entry which is preliminary data.</text>
</comment>
<evidence type="ECO:0000313" key="1">
    <source>
        <dbReference type="EMBL" id="RHA20746.1"/>
    </source>
</evidence>
<dbReference type="Proteomes" id="UP000284779">
    <property type="component" value="Unassembled WGS sequence"/>
</dbReference>
<proteinExistence type="predicted"/>
<organism evidence="1 2">
    <name type="scientific">Eubacterium ventriosum</name>
    <dbReference type="NCBI Taxonomy" id="39496"/>
    <lineage>
        <taxon>Bacteria</taxon>
        <taxon>Bacillati</taxon>
        <taxon>Bacillota</taxon>
        <taxon>Clostridia</taxon>
        <taxon>Eubacteriales</taxon>
        <taxon>Eubacteriaceae</taxon>
        <taxon>Eubacterium</taxon>
    </lineage>
</organism>
<dbReference type="AlphaFoldDB" id="A0A413RD44"/>
<gene>
    <name evidence="1" type="ORF">DW944_00840</name>
</gene>
<protein>
    <submittedName>
        <fullName evidence="1">XRE family transcriptional regulator</fullName>
    </submittedName>
</protein>
<name>A0A413RD44_9FIRM</name>
<dbReference type="SUPFAM" id="SSF47413">
    <property type="entry name" value="lambda repressor-like DNA-binding domains"/>
    <property type="match status" value="1"/>
</dbReference>
<dbReference type="GO" id="GO:0003677">
    <property type="term" value="F:DNA binding"/>
    <property type="evidence" value="ECO:0007669"/>
    <property type="project" value="InterPro"/>
</dbReference>
<dbReference type="EMBL" id="QSFD01000001">
    <property type="protein sequence ID" value="RHA20746.1"/>
    <property type="molecule type" value="Genomic_DNA"/>
</dbReference>
<keyword evidence="2" id="KW-1185">Reference proteome</keyword>
<dbReference type="InterPro" id="IPR001387">
    <property type="entry name" value="Cro/C1-type_HTH"/>
</dbReference>